<reference evidence="1" key="1">
    <citation type="submission" date="2023-07" db="EMBL/GenBank/DDBJ databases">
        <title>draft genome sequence of fig (Ficus carica).</title>
        <authorList>
            <person name="Takahashi T."/>
            <person name="Nishimura K."/>
        </authorList>
    </citation>
    <scope>NUCLEOTIDE SEQUENCE</scope>
</reference>
<gene>
    <name evidence="1" type="ORF">TIFTF001_024495</name>
</gene>
<sequence>MMGKNQSFNDLLSSHNFIAFRLSGLRFPRFNISSKNLNHKNARARTHTTTATAALPIRHGSDGLEGEYQSPIRIGAAILPPTERRRQELAGGAVGLGDHGGETSVGEERIRRTTDTDGVVVAGFVSEGPPLGGLVDGVRLEHEAALGADGVPRRVVEDDLRLPLAIGAESVRHCGGNFSDPRVFGWRENEGIGKGWGVASRLSLDVRLGGF</sequence>
<evidence type="ECO:0000313" key="2">
    <source>
        <dbReference type="Proteomes" id="UP001187192"/>
    </source>
</evidence>
<accession>A0AA88DKD7</accession>
<dbReference type="AlphaFoldDB" id="A0AA88DKD7"/>
<dbReference type="Proteomes" id="UP001187192">
    <property type="component" value="Unassembled WGS sequence"/>
</dbReference>
<name>A0AA88DKD7_FICCA</name>
<dbReference type="EMBL" id="BTGU01000057">
    <property type="protein sequence ID" value="GMN55374.1"/>
    <property type="molecule type" value="Genomic_DNA"/>
</dbReference>
<proteinExistence type="predicted"/>
<keyword evidence="2" id="KW-1185">Reference proteome</keyword>
<comment type="caution">
    <text evidence="1">The sequence shown here is derived from an EMBL/GenBank/DDBJ whole genome shotgun (WGS) entry which is preliminary data.</text>
</comment>
<evidence type="ECO:0000313" key="1">
    <source>
        <dbReference type="EMBL" id="GMN55374.1"/>
    </source>
</evidence>
<protein>
    <submittedName>
        <fullName evidence="1">Uncharacterized protein</fullName>
    </submittedName>
</protein>
<organism evidence="1 2">
    <name type="scientific">Ficus carica</name>
    <name type="common">Common fig</name>
    <dbReference type="NCBI Taxonomy" id="3494"/>
    <lineage>
        <taxon>Eukaryota</taxon>
        <taxon>Viridiplantae</taxon>
        <taxon>Streptophyta</taxon>
        <taxon>Embryophyta</taxon>
        <taxon>Tracheophyta</taxon>
        <taxon>Spermatophyta</taxon>
        <taxon>Magnoliopsida</taxon>
        <taxon>eudicotyledons</taxon>
        <taxon>Gunneridae</taxon>
        <taxon>Pentapetalae</taxon>
        <taxon>rosids</taxon>
        <taxon>fabids</taxon>
        <taxon>Rosales</taxon>
        <taxon>Moraceae</taxon>
        <taxon>Ficeae</taxon>
        <taxon>Ficus</taxon>
    </lineage>
</organism>